<comment type="caution">
    <text evidence="1">The sequence shown here is derived from an EMBL/GenBank/DDBJ whole genome shotgun (WGS) entry which is preliminary data.</text>
</comment>
<evidence type="ECO:0008006" key="3">
    <source>
        <dbReference type="Google" id="ProtNLM"/>
    </source>
</evidence>
<keyword evidence="2" id="KW-1185">Reference proteome</keyword>
<reference evidence="1 2" key="1">
    <citation type="submission" date="2014-11" db="EMBL/GenBank/DDBJ databases">
        <title>A Rickettsiales Symbiont of Amoebae With Ancient Features.</title>
        <authorList>
            <person name="Schulz F."/>
            <person name="Martijn J."/>
            <person name="Wascher F."/>
            <person name="Kostanjsek R."/>
            <person name="Ettema T.J."/>
            <person name="Horn M."/>
        </authorList>
    </citation>
    <scope>NUCLEOTIDE SEQUENCE [LARGE SCALE GENOMIC DNA]</scope>
    <source>
        <strain evidence="1 2">UWC36</strain>
    </source>
</reference>
<dbReference type="InterPro" id="IPR002110">
    <property type="entry name" value="Ankyrin_rpt"/>
</dbReference>
<dbReference type="Pfam" id="PF12796">
    <property type="entry name" value="Ank_2"/>
    <property type="match status" value="1"/>
</dbReference>
<proteinExistence type="predicted"/>
<dbReference type="AlphaFoldDB" id="A0A0C1QG57"/>
<evidence type="ECO:0000313" key="2">
    <source>
        <dbReference type="Proteomes" id="UP000031258"/>
    </source>
</evidence>
<dbReference type="Proteomes" id="UP000031258">
    <property type="component" value="Unassembled WGS sequence"/>
</dbReference>
<name>A0A0C1QG57_9RICK</name>
<dbReference type="SUPFAM" id="SSF48403">
    <property type="entry name" value="Ankyrin repeat"/>
    <property type="match status" value="1"/>
</dbReference>
<sequence>MNSFYLVLKVITLLWHKMKELTLQEVLGLHSDKVLFFLGLEDNVYSASENILYLHEKTNNKAHEIKSILQAIYKNKLVDPLKIFVNFKNRKLAVFHLERLRRTKNILDVGNELLKITFLNTKQKELLKQFMMLFHELDTQNINIIESYKADISRLADKILLSLINYINRLDLSKSEIASSNPLNLFEPKDPDSGYSRHSILKEVLHRYADSKELINLLELISEGEVEQVKQTKLKGDIPKEYMLLITDLINFDGNTEMMKALVEHVLLDKLDKSMIDSLLAKAVRYKNIDLAKYFLERGADPNFSSALYGAVIINRIDIIRLLLKYKANPNGYSAYCVPLIQATYWSYKDIVGYLPTLVQKVT</sequence>
<dbReference type="EMBL" id="JSWE01000183">
    <property type="protein sequence ID" value="KIE04534.1"/>
    <property type="molecule type" value="Genomic_DNA"/>
</dbReference>
<organism evidence="1 2">
    <name type="scientific">Candidatus Jidaibacter acanthamoebae</name>
    <dbReference type="NCBI Taxonomy" id="86105"/>
    <lineage>
        <taxon>Bacteria</taxon>
        <taxon>Pseudomonadati</taxon>
        <taxon>Pseudomonadota</taxon>
        <taxon>Alphaproteobacteria</taxon>
        <taxon>Rickettsiales</taxon>
        <taxon>Candidatus Midichloriaceae</taxon>
        <taxon>Candidatus Jidaibacter</taxon>
    </lineage>
</organism>
<dbReference type="SMART" id="SM00248">
    <property type="entry name" value="ANK"/>
    <property type="match status" value="2"/>
</dbReference>
<dbReference type="InterPro" id="IPR036770">
    <property type="entry name" value="Ankyrin_rpt-contain_sf"/>
</dbReference>
<accession>A0A0C1QG57</accession>
<dbReference type="Gene3D" id="1.25.40.20">
    <property type="entry name" value="Ankyrin repeat-containing domain"/>
    <property type="match status" value="1"/>
</dbReference>
<protein>
    <recommendedName>
        <fullName evidence="3">Ankyrin repeat protein</fullName>
    </recommendedName>
</protein>
<dbReference type="STRING" id="86105.NF27_HO00040"/>
<gene>
    <name evidence="1" type="ORF">NF27_HO00040</name>
</gene>
<evidence type="ECO:0000313" key="1">
    <source>
        <dbReference type="EMBL" id="KIE04534.1"/>
    </source>
</evidence>